<keyword evidence="1" id="KW-0732">Signal</keyword>
<evidence type="ECO:0000313" key="3">
    <source>
        <dbReference type="Proteomes" id="UP001150217"/>
    </source>
</evidence>
<proteinExistence type="predicted"/>
<dbReference type="Proteomes" id="UP001150217">
    <property type="component" value="Unassembled WGS sequence"/>
</dbReference>
<accession>A0ABQ8VQ77</accession>
<dbReference type="EMBL" id="JANVFT010000019">
    <property type="protein sequence ID" value="KAJ4497757.1"/>
    <property type="molecule type" value="Genomic_DNA"/>
</dbReference>
<name>A0ABQ8VQ77_9AGAR</name>
<reference evidence="2" key="1">
    <citation type="submission" date="2022-08" db="EMBL/GenBank/DDBJ databases">
        <title>A Global Phylogenomic Analysis of the Shiitake Genus Lentinula.</title>
        <authorList>
            <consortium name="DOE Joint Genome Institute"/>
            <person name="Sierra-Patev S."/>
            <person name="Min B."/>
            <person name="Naranjo-Ortiz M."/>
            <person name="Looney B."/>
            <person name="Konkel Z."/>
            <person name="Slot J.C."/>
            <person name="Sakamoto Y."/>
            <person name="Steenwyk J.L."/>
            <person name="Rokas A."/>
            <person name="Carro J."/>
            <person name="Camarero S."/>
            <person name="Ferreira P."/>
            <person name="Molpeceres G."/>
            <person name="Ruiz-Duenas F.J."/>
            <person name="Serrano A."/>
            <person name="Henrissat B."/>
            <person name="Drula E."/>
            <person name="Hughes K.W."/>
            <person name="Mata J.L."/>
            <person name="Ishikawa N.K."/>
            <person name="Vargas-Isla R."/>
            <person name="Ushijima S."/>
            <person name="Smith C.A."/>
            <person name="Ahrendt S."/>
            <person name="Andreopoulos W."/>
            <person name="He G."/>
            <person name="Labutti K."/>
            <person name="Lipzen A."/>
            <person name="Ng V."/>
            <person name="Riley R."/>
            <person name="Sandor L."/>
            <person name="Barry K."/>
            <person name="Martinez A.T."/>
            <person name="Xiao Y."/>
            <person name="Gibbons J.G."/>
            <person name="Terashima K."/>
            <person name="Grigoriev I.V."/>
            <person name="Hibbett D.S."/>
        </authorList>
    </citation>
    <scope>NUCLEOTIDE SEQUENCE</scope>
    <source>
        <strain evidence="2">RHP3577 ss4</strain>
    </source>
</reference>
<comment type="caution">
    <text evidence="2">The sequence shown here is derived from an EMBL/GenBank/DDBJ whole genome shotgun (WGS) entry which is preliminary data.</text>
</comment>
<dbReference type="Gene3D" id="1.50.10.10">
    <property type="match status" value="1"/>
</dbReference>
<dbReference type="SUPFAM" id="SSF48208">
    <property type="entry name" value="Six-hairpin glycosidases"/>
    <property type="match status" value="1"/>
</dbReference>
<feature type="signal peptide" evidence="1">
    <location>
        <begin position="1"/>
        <end position="19"/>
    </location>
</feature>
<protein>
    <submittedName>
        <fullName evidence="2">Uncharacterized protein</fullName>
    </submittedName>
</protein>
<dbReference type="InterPro" id="IPR008928">
    <property type="entry name" value="6-hairpin_glycosidase_sf"/>
</dbReference>
<dbReference type="InterPro" id="IPR012341">
    <property type="entry name" value="6hp_glycosidase-like_sf"/>
</dbReference>
<keyword evidence="3" id="KW-1185">Reference proteome</keyword>
<feature type="chain" id="PRO_5047047557" evidence="1">
    <location>
        <begin position="20"/>
        <end position="170"/>
    </location>
</feature>
<evidence type="ECO:0000256" key="1">
    <source>
        <dbReference type="SAM" id="SignalP"/>
    </source>
</evidence>
<organism evidence="2 3">
    <name type="scientific">Lentinula lateritia</name>
    <dbReference type="NCBI Taxonomy" id="40482"/>
    <lineage>
        <taxon>Eukaryota</taxon>
        <taxon>Fungi</taxon>
        <taxon>Dikarya</taxon>
        <taxon>Basidiomycota</taxon>
        <taxon>Agaricomycotina</taxon>
        <taxon>Agaricomycetes</taxon>
        <taxon>Agaricomycetidae</taxon>
        <taxon>Agaricales</taxon>
        <taxon>Marasmiineae</taxon>
        <taxon>Omphalotaceae</taxon>
        <taxon>Lentinula</taxon>
    </lineage>
</organism>
<gene>
    <name evidence="2" type="ORF">C8R41DRAFT_865236</name>
</gene>
<evidence type="ECO:0000313" key="2">
    <source>
        <dbReference type="EMBL" id="KAJ4497757.1"/>
    </source>
</evidence>
<sequence length="170" mass="18871">MKALFAALSLGVFASLAQAKPNSYAVWAANSAIARGQGNGLSNGVPLVAYDHGEFQWALRLLYERDRNETYLDYIKTGANNIVFDNGTVHGSYNVTDYVLDPLRKAHQQVPQCMKGDILNAKLVQDTHQYNANTANYVHYALSYDAHTEYSVCPELPSACNEDVLRYMTS</sequence>